<keyword evidence="14" id="KW-0175">Coiled coil</keyword>
<dbReference type="OrthoDB" id="272289at2759"/>
<sequence>MSASSGSGSEADFLPVSERPEWADVAPRPLPHQAQPVVAIERDELMGDLMDYFWAAVAANECSERVLALTGEIIRDLNRSHYTVWAWRWRCLEALGGVAAHAAQEFALTAEIAALDAKNYQLWNYRRRLVLALGPAVHAERELEFAAACLQRDAKNYHVWAHRQAVLLAATEQLSGCSGSGGEQAAAAAAAAQAAVLWSAELAFTERLLRDDVRNNSAWSQRLFVLRAAPPAAVGTAQEAYGREVEFASNKAALAPHSEAAWEALRSLAALPGAPRHALAADTRFLALAQQVLGSAPACSPALALLADVFLEQAALLSEAAAAAAAAEAGGAALPPAPSDLLEKVKALFQARGVACPTPRFNRAPLDVAKLWSLVSQHGGYDEVCKRKLWANVGRQFGPPSSMTNLSFHIKSLYQRTLLAYEREQQGVYIDIPTSPRRPRKAKAKAPSDAAAAAAAAAAVETALGGAPGGGGAAVAAAAATGGVDGAEGAAAGEAAPKPKPQRRRRAAPKPAQQPEPGAAAEVVAATPQQVAATPQQVQRPPMPTRQTGRRHAAQGTKTAVPRPRSQRLRERAARSTAEGSDELLEQLAAEQLAALATAAFEMPTAGGLSGGSATAGQGWGQQPGGRLSAPVAAQLPQGQPGQVEQPPHVQLDAFRAALAVAAADRQNGAAGAGAGEAAAGDGAAPPAGGRSWAAEAAAGASVGLVRIDLPTSVMLMQQAAGVIRGLHEELQRSKTQVFELTSELAAARRAAEAAQEEARQARTAGQQAHAALQQLLLSGSPQPAQMVLLSPVVQMPSR</sequence>
<keyword evidence="8" id="KW-0460">Magnesium</keyword>
<gene>
    <name evidence="17" type="ORF">C2E21_7994</name>
</gene>
<evidence type="ECO:0000256" key="4">
    <source>
        <dbReference type="ARBA" id="ARBA00012702"/>
    </source>
</evidence>
<protein>
    <recommendedName>
        <fullName evidence="9">Protein farnesyltransferase/geranylgeranyltransferase type-1 subunit alpha</fullName>
        <ecNumber evidence="4">2.5.1.58</ecNumber>
        <ecNumber evidence="3">2.5.1.59</ecNumber>
    </recommendedName>
    <alternativeName>
        <fullName evidence="12">CAAX farnesyltransferase subunit alpha</fullName>
    </alternativeName>
    <alternativeName>
        <fullName evidence="11">FTase-alpha</fullName>
    </alternativeName>
    <alternativeName>
        <fullName evidence="10">Ras proteins prenyltransferase subunit alpha</fullName>
    </alternativeName>
    <alternativeName>
        <fullName evidence="13">Type I protein geranyl-geranyltransferase subunit alpha</fullName>
    </alternativeName>
</protein>
<feature type="region of interest" description="Disordered" evidence="15">
    <location>
        <begin position="672"/>
        <end position="691"/>
    </location>
</feature>
<evidence type="ECO:0000256" key="15">
    <source>
        <dbReference type="SAM" id="MobiDB-lite"/>
    </source>
</evidence>
<comment type="cofactor">
    <cofactor evidence="1">
        <name>Mg(2+)</name>
        <dbReference type="ChEBI" id="CHEBI:18420"/>
    </cofactor>
</comment>
<keyword evidence="5" id="KW-0637">Prenyltransferase</keyword>
<keyword evidence="6" id="KW-0808">Transferase</keyword>
<dbReference type="Pfam" id="PF01388">
    <property type="entry name" value="ARID"/>
    <property type="match status" value="1"/>
</dbReference>
<dbReference type="SUPFAM" id="SSF46774">
    <property type="entry name" value="ARID-like"/>
    <property type="match status" value="1"/>
</dbReference>
<reference evidence="17 18" key="1">
    <citation type="journal article" date="2018" name="Plant J.">
        <title>Genome sequences of Chlorella sorokiniana UTEX 1602 and Micractinium conductrix SAG 241.80: implications to maltose excretion by a green alga.</title>
        <authorList>
            <person name="Arriola M.B."/>
            <person name="Velmurugan N."/>
            <person name="Zhang Y."/>
            <person name="Plunkett M.H."/>
            <person name="Hondzo H."/>
            <person name="Barney B.M."/>
        </authorList>
    </citation>
    <scope>NUCLEOTIDE SEQUENCE [LARGE SCALE GENOMIC DNA]</scope>
    <source>
        <strain evidence="18">UTEX 1602</strain>
    </source>
</reference>
<dbReference type="GO" id="GO:0003677">
    <property type="term" value="F:DNA binding"/>
    <property type="evidence" value="ECO:0007669"/>
    <property type="project" value="InterPro"/>
</dbReference>
<evidence type="ECO:0000256" key="6">
    <source>
        <dbReference type="ARBA" id="ARBA00022679"/>
    </source>
</evidence>
<evidence type="ECO:0000256" key="2">
    <source>
        <dbReference type="ARBA" id="ARBA00006734"/>
    </source>
</evidence>
<accession>A0A2P6TFN1</accession>
<keyword evidence="7" id="KW-0677">Repeat</keyword>
<evidence type="ECO:0000256" key="8">
    <source>
        <dbReference type="ARBA" id="ARBA00022842"/>
    </source>
</evidence>
<proteinExistence type="inferred from homology"/>
<dbReference type="Pfam" id="PF01239">
    <property type="entry name" value="PPTA"/>
    <property type="match status" value="3"/>
</dbReference>
<comment type="caution">
    <text evidence="17">The sequence shown here is derived from an EMBL/GenBank/DDBJ whole genome shotgun (WGS) entry which is preliminary data.</text>
</comment>
<dbReference type="PANTHER" id="PTHR11129">
    <property type="entry name" value="PROTEIN FARNESYLTRANSFERASE ALPHA SUBUNIT/RAB GERANYLGERANYL TRANSFERASE ALPHA SUBUNIT"/>
    <property type="match status" value="1"/>
</dbReference>
<evidence type="ECO:0000256" key="13">
    <source>
        <dbReference type="ARBA" id="ARBA00043219"/>
    </source>
</evidence>
<dbReference type="GO" id="GO:0004662">
    <property type="term" value="F:CAAX-protein geranylgeranyltransferase activity"/>
    <property type="evidence" value="ECO:0007669"/>
    <property type="project" value="UniProtKB-EC"/>
</dbReference>
<feature type="compositionally biased region" description="Low complexity" evidence="15">
    <location>
        <begin position="509"/>
        <end position="540"/>
    </location>
</feature>
<dbReference type="SUPFAM" id="SSF48439">
    <property type="entry name" value="Protein prenylyltransferase"/>
    <property type="match status" value="1"/>
</dbReference>
<feature type="region of interest" description="Disordered" evidence="15">
    <location>
        <begin position="609"/>
        <end position="646"/>
    </location>
</feature>
<keyword evidence="18" id="KW-1185">Reference proteome</keyword>
<feature type="domain" description="ARID" evidence="16">
    <location>
        <begin position="335"/>
        <end position="426"/>
    </location>
</feature>
<evidence type="ECO:0000256" key="1">
    <source>
        <dbReference type="ARBA" id="ARBA00001946"/>
    </source>
</evidence>
<evidence type="ECO:0000256" key="7">
    <source>
        <dbReference type="ARBA" id="ARBA00022737"/>
    </source>
</evidence>
<dbReference type="PROSITE" id="PS51147">
    <property type="entry name" value="PFTA"/>
    <property type="match status" value="3"/>
</dbReference>
<organism evidence="17 18">
    <name type="scientific">Chlorella sorokiniana</name>
    <name type="common">Freshwater green alga</name>
    <dbReference type="NCBI Taxonomy" id="3076"/>
    <lineage>
        <taxon>Eukaryota</taxon>
        <taxon>Viridiplantae</taxon>
        <taxon>Chlorophyta</taxon>
        <taxon>core chlorophytes</taxon>
        <taxon>Trebouxiophyceae</taxon>
        <taxon>Chlorellales</taxon>
        <taxon>Chlorellaceae</taxon>
        <taxon>Chlorella clade</taxon>
        <taxon>Chlorella</taxon>
    </lineage>
</organism>
<comment type="similarity">
    <text evidence="2">Belongs to the protein prenyltransferase subunit alpha family.</text>
</comment>
<dbReference type="GO" id="GO:0004660">
    <property type="term" value="F:protein farnesyltransferase activity"/>
    <property type="evidence" value="ECO:0007669"/>
    <property type="project" value="UniProtKB-EC"/>
</dbReference>
<evidence type="ECO:0000259" key="16">
    <source>
        <dbReference type="PROSITE" id="PS51011"/>
    </source>
</evidence>
<dbReference type="STRING" id="3076.A0A2P6TFN1"/>
<dbReference type="AlphaFoldDB" id="A0A2P6TFN1"/>
<dbReference type="InterPro" id="IPR036431">
    <property type="entry name" value="ARID_dom_sf"/>
</dbReference>
<evidence type="ECO:0000256" key="10">
    <source>
        <dbReference type="ARBA" id="ARBA00041392"/>
    </source>
</evidence>
<dbReference type="Proteomes" id="UP000239899">
    <property type="component" value="Unassembled WGS sequence"/>
</dbReference>
<feature type="coiled-coil region" evidence="14">
    <location>
        <begin position="738"/>
        <end position="765"/>
    </location>
</feature>
<feature type="compositionally biased region" description="Low complexity" evidence="15">
    <location>
        <begin position="635"/>
        <end position="646"/>
    </location>
</feature>
<dbReference type="InterPro" id="IPR001606">
    <property type="entry name" value="ARID_dom"/>
</dbReference>
<dbReference type="Gene3D" id="1.25.40.120">
    <property type="entry name" value="Protein prenylyltransferase"/>
    <property type="match status" value="1"/>
</dbReference>
<feature type="compositionally biased region" description="Low complexity" evidence="15">
    <location>
        <begin position="487"/>
        <end position="496"/>
    </location>
</feature>
<evidence type="ECO:0000256" key="3">
    <source>
        <dbReference type="ARBA" id="ARBA00012700"/>
    </source>
</evidence>
<dbReference type="Gene3D" id="1.10.150.60">
    <property type="entry name" value="ARID DNA-binding domain"/>
    <property type="match status" value="1"/>
</dbReference>
<dbReference type="InterPro" id="IPR002088">
    <property type="entry name" value="Prenyl_trans_a"/>
</dbReference>
<name>A0A2P6TFN1_CHLSO</name>
<feature type="region of interest" description="Disordered" evidence="15">
    <location>
        <begin position="487"/>
        <end position="581"/>
    </location>
</feature>
<evidence type="ECO:0000256" key="11">
    <source>
        <dbReference type="ARBA" id="ARBA00042436"/>
    </source>
</evidence>
<evidence type="ECO:0000256" key="12">
    <source>
        <dbReference type="ARBA" id="ARBA00043086"/>
    </source>
</evidence>
<evidence type="ECO:0000256" key="14">
    <source>
        <dbReference type="SAM" id="Coils"/>
    </source>
</evidence>
<dbReference type="EC" id="2.5.1.58" evidence="4"/>
<evidence type="ECO:0000313" key="18">
    <source>
        <dbReference type="Proteomes" id="UP000239899"/>
    </source>
</evidence>
<dbReference type="PROSITE" id="PS51011">
    <property type="entry name" value="ARID"/>
    <property type="match status" value="1"/>
</dbReference>
<evidence type="ECO:0000256" key="9">
    <source>
        <dbReference type="ARBA" id="ARBA00040965"/>
    </source>
</evidence>
<dbReference type="CDD" id="cd16100">
    <property type="entry name" value="ARID"/>
    <property type="match status" value="1"/>
</dbReference>
<dbReference type="PANTHER" id="PTHR11129:SF1">
    <property type="entry name" value="PROTEIN FARNESYLTRANSFERASE_GERANYLGERANYLTRANSFERASE TYPE-1 SUBUNIT ALPHA"/>
    <property type="match status" value="1"/>
</dbReference>
<dbReference type="EMBL" id="LHPG02000018">
    <property type="protein sequence ID" value="PRW32925.1"/>
    <property type="molecule type" value="Genomic_DNA"/>
</dbReference>
<evidence type="ECO:0000313" key="17">
    <source>
        <dbReference type="EMBL" id="PRW32925.1"/>
    </source>
</evidence>
<dbReference type="GO" id="GO:0005953">
    <property type="term" value="C:CAAX-protein geranylgeranyltransferase complex"/>
    <property type="evidence" value="ECO:0007669"/>
    <property type="project" value="TreeGrafter"/>
</dbReference>
<dbReference type="SMART" id="SM01014">
    <property type="entry name" value="ARID"/>
    <property type="match status" value="1"/>
</dbReference>
<dbReference type="EC" id="2.5.1.59" evidence="3"/>
<evidence type="ECO:0000256" key="5">
    <source>
        <dbReference type="ARBA" id="ARBA00022602"/>
    </source>
</evidence>
<dbReference type="GO" id="GO:0005965">
    <property type="term" value="C:protein farnesyltransferase complex"/>
    <property type="evidence" value="ECO:0007669"/>
    <property type="project" value="TreeGrafter"/>
</dbReference>
<dbReference type="SMART" id="SM00501">
    <property type="entry name" value="BRIGHT"/>
    <property type="match status" value="1"/>
</dbReference>